<dbReference type="Pfam" id="PF00303">
    <property type="entry name" value="Thymidylat_synt"/>
    <property type="match status" value="1"/>
</dbReference>
<evidence type="ECO:0000256" key="4">
    <source>
        <dbReference type="ARBA" id="ARBA00022727"/>
    </source>
</evidence>
<feature type="binding site" description="in other chain" evidence="5">
    <location>
        <begin position="219"/>
        <end position="222"/>
    </location>
    <ligand>
        <name>dUMP</name>
        <dbReference type="ChEBI" id="CHEBI:246422"/>
        <note>ligand shared between dimeric partners</note>
    </ligand>
</feature>
<dbReference type="PRINTS" id="PR00108">
    <property type="entry name" value="THYMDSNTHASE"/>
</dbReference>
<reference evidence="8 9" key="1">
    <citation type="submission" date="2020-06" db="EMBL/GenBank/DDBJ databases">
        <title>Acidovorax antarctica sp. nov., isolated from Corinth ice sheet soil, Antarctic Fields Peninsula.</title>
        <authorList>
            <person name="Xu Q."/>
            <person name="Peng F."/>
        </authorList>
    </citation>
    <scope>NUCLEOTIDE SEQUENCE [LARGE SCALE GENOMIC DNA]</scope>
    <source>
        <strain evidence="8 9">16-35-5</strain>
    </source>
</reference>
<dbReference type="InterPro" id="IPR020940">
    <property type="entry name" value="Thymidylate_synthase_AS"/>
</dbReference>
<evidence type="ECO:0000256" key="2">
    <source>
        <dbReference type="ARBA" id="ARBA00022603"/>
    </source>
</evidence>
<dbReference type="GO" id="GO:0032259">
    <property type="term" value="P:methylation"/>
    <property type="evidence" value="ECO:0007669"/>
    <property type="project" value="UniProtKB-KW"/>
</dbReference>
<evidence type="ECO:0000259" key="7">
    <source>
        <dbReference type="Pfam" id="PF00303"/>
    </source>
</evidence>
<feature type="domain" description="Thymidylate synthase/dCMP hydroxymethylase" evidence="7">
    <location>
        <begin position="2"/>
        <end position="328"/>
    </location>
</feature>
<keyword evidence="5" id="KW-0963">Cytoplasm</keyword>
<keyword evidence="4 5" id="KW-0545">Nucleotide biosynthesis</keyword>
<keyword evidence="2 5" id="KW-0489">Methyltransferase</keyword>
<dbReference type="KEGG" id="aant:HUK68_13285"/>
<evidence type="ECO:0000256" key="3">
    <source>
        <dbReference type="ARBA" id="ARBA00022679"/>
    </source>
</evidence>
<dbReference type="InterPro" id="IPR036926">
    <property type="entry name" value="Thymidate_synth/dCMP_Mease_sf"/>
</dbReference>
<dbReference type="NCBIfam" id="NF010393">
    <property type="entry name" value="PRK13821.1"/>
    <property type="match status" value="1"/>
</dbReference>
<feature type="binding site" description="in other chain" evidence="5">
    <location>
        <position position="21"/>
    </location>
    <ligand>
        <name>dUMP</name>
        <dbReference type="ChEBI" id="CHEBI:246422"/>
        <note>ligand shared between dimeric partners</note>
    </ligand>
</feature>
<proteinExistence type="inferred from homology"/>
<dbReference type="PANTHER" id="PTHR11548:SF2">
    <property type="entry name" value="THYMIDYLATE SYNTHASE"/>
    <property type="match status" value="1"/>
</dbReference>
<feature type="binding site" evidence="5">
    <location>
        <begin position="177"/>
        <end position="178"/>
    </location>
    <ligand>
        <name>dUMP</name>
        <dbReference type="ChEBI" id="CHEBI:246422"/>
        <note>ligand shared between dimeric partners</note>
    </ligand>
</feature>
<dbReference type="RefSeq" id="WP_175504590.1">
    <property type="nucleotide sequence ID" value="NZ_CAURQT010000036.1"/>
</dbReference>
<dbReference type="SUPFAM" id="SSF55831">
    <property type="entry name" value="Thymidylate synthase/dCMP hydroxymethylase"/>
    <property type="match status" value="1"/>
</dbReference>
<protein>
    <recommendedName>
        <fullName evidence="1 5">Thymidylate synthase</fullName>
        <shortName evidence="5">TS</shortName>
        <shortName evidence="5">TSase</shortName>
        <ecNumber evidence="1 5">2.1.1.45</ecNumber>
    </recommendedName>
</protein>
<accession>A0A6N1X2Y2</accession>
<dbReference type="Gene3D" id="3.30.572.10">
    <property type="entry name" value="Thymidylate synthase/dCMP hydroxymethylase domain"/>
    <property type="match status" value="1"/>
</dbReference>
<evidence type="ECO:0000313" key="8">
    <source>
        <dbReference type="EMBL" id="QKV53784.1"/>
    </source>
</evidence>
<evidence type="ECO:0000256" key="1">
    <source>
        <dbReference type="ARBA" id="ARBA00011947"/>
    </source>
</evidence>
<dbReference type="PROSITE" id="PS00091">
    <property type="entry name" value="THYMIDYLATE_SYNTHASE"/>
    <property type="match status" value="1"/>
</dbReference>
<name>A0A6N1X2Y2_9BURK</name>
<dbReference type="Proteomes" id="UP000509579">
    <property type="component" value="Chromosome"/>
</dbReference>
<gene>
    <name evidence="5" type="primary">thyA</name>
    <name evidence="8" type="ORF">HUK68_13285</name>
</gene>
<dbReference type="InterPro" id="IPR000398">
    <property type="entry name" value="Thymidylate_synthase"/>
</dbReference>
<comment type="function">
    <text evidence="5">Catalyzes the reductive methylation of 2'-deoxyuridine-5'-monophosphate (dUMP) to 2'-deoxythymidine-5'-monophosphate (dTMP) while utilizing 5,10-methylenetetrahydrofolate (mTHF) as the methyl donor and reductant in the reaction, yielding dihydrofolate (DHF) as a by-product. This enzymatic reaction provides an intracellular de novo source of dTMP, an essential precursor for DNA biosynthesis.</text>
</comment>
<dbReference type="PANTHER" id="PTHR11548">
    <property type="entry name" value="THYMIDYLATE SYNTHASE 1"/>
    <property type="match status" value="1"/>
</dbReference>
<dbReference type="GO" id="GO:0004799">
    <property type="term" value="F:thymidylate synthase activity"/>
    <property type="evidence" value="ECO:0007669"/>
    <property type="project" value="UniProtKB-UniRule"/>
</dbReference>
<feature type="binding site" evidence="5">
    <location>
        <position position="222"/>
    </location>
    <ligand>
        <name>(6R)-5,10-methylene-5,6,7,8-tetrahydrofolate</name>
        <dbReference type="ChEBI" id="CHEBI:15636"/>
    </ligand>
</feature>
<comment type="catalytic activity">
    <reaction evidence="5">
        <text>dUMP + (6R)-5,10-methylene-5,6,7,8-tetrahydrofolate = 7,8-dihydrofolate + dTMP</text>
        <dbReference type="Rhea" id="RHEA:12104"/>
        <dbReference type="ChEBI" id="CHEBI:15636"/>
        <dbReference type="ChEBI" id="CHEBI:57451"/>
        <dbReference type="ChEBI" id="CHEBI:63528"/>
        <dbReference type="ChEBI" id="CHEBI:246422"/>
        <dbReference type="EC" id="2.1.1.45"/>
    </reaction>
</comment>
<dbReference type="InterPro" id="IPR023451">
    <property type="entry name" value="Thymidate_synth/dCMP_Mease_dom"/>
</dbReference>
<keyword evidence="3 5" id="KW-0808">Transferase</keyword>
<feature type="binding site" evidence="5">
    <location>
        <position position="327"/>
    </location>
    <ligand>
        <name>(6R)-5,10-methylene-5,6,7,8-tetrahydrofolate</name>
        <dbReference type="ChEBI" id="CHEBI:15636"/>
    </ligand>
</feature>
<dbReference type="CDD" id="cd00351">
    <property type="entry name" value="TS_Pyrimidine_HMase"/>
    <property type="match status" value="1"/>
</dbReference>
<comment type="caution">
    <text evidence="5">Lacks conserved residue(s) required for the propagation of feature annotation.</text>
</comment>
<dbReference type="GO" id="GO:0006231">
    <property type="term" value="P:dTMP biosynthetic process"/>
    <property type="evidence" value="ECO:0007669"/>
    <property type="project" value="UniProtKB-UniRule"/>
</dbReference>
<dbReference type="UniPathway" id="UPA00575"/>
<dbReference type="AlphaFoldDB" id="A0A6N1X2Y2"/>
<feature type="binding site" description="in other chain" evidence="5">
    <location>
        <begin position="260"/>
        <end position="262"/>
    </location>
    <ligand>
        <name>dUMP</name>
        <dbReference type="ChEBI" id="CHEBI:246422"/>
        <note>ligand shared between dimeric partners</note>
    </ligand>
</feature>
<evidence type="ECO:0000256" key="5">
    <source>
        <dbReference type="HAMAP-Rule" id="MF_00008"/>
    </source>
</evidence>
<organism evidence="8 9">
    <name type="scientific">Comamonas antarctica</name>
    <dbReference type="NCBI Taxonomy" id="2743470"/>
    <lineage>
        <taxon>Bacteria</taxon>
        <taxon>Pseudomonadati</taxon>
        <taxon>Pseudomonadota</taxon>
        <taxon>Betaproteobacteria</taxon>
        <taxon>Burkholderiales</taxon>
        <taxon>Comamonadaceae</taxon>
        <taxon>Comamonas</taxon>
    </lineage>
</organism>
<keyword evidence="9" id="KW-1185">Reference proteome</keyword>
<dbReference type="InterPro" id="IPR045097">
    <property type="entry name" value="Thymidate_synth/dCMP_Mease"/>
</dbReference>
<dbReference type="NCBIfam" id="TIGR03284">
    <property type="entry name" value="thym_sym"/>
    <property type="match status" value="1"/>
</dbReference>
<evidence type="ECO:0000313" key="9">
    <source>
        <dbReference type="Proteomes" id="UP000509579"/>
    </source>
</evidence>
<evidence type="ECO:0000256" key="6">
    <source>
        <dbReference type="PROSITE-ProRule" id="PRU10016"/>
    </source>
</evidence>
<dbReference type="GO" id="GO:0005829">
    <property type="term" value="C:cytosol"/>
    <property type="evidence" value="ECO:0007669"/>
    <property type="project" value="TreeGrafter"/>
</dbReference>
<feature type="active site" evidence="6">
    <location>
        <position position="197"/>
    </location>
</feature>
<dbReference type="EMBL" id="CP054840">
    <property type="protein sequence ID" value="QKV53784.1"/>
    <property type="molecule type" value="Genomic_DNA"/>
</dbReference>
<dbReference type="GO" id="GO:0006235">
    <property type="term" value="P:dTTP biosynthetic process"/>
    <property type="evidence" value="ECO:0007669"/>
    <property type="project" value="UniProtKB-UniRule"/>
</dbReference>
<comment type="subcellular location">
    <subcellularLocation>
        <location evidence="5">Cytoplasm</location>
    </subcellularLocation>
</comment>
<comment type="similarity">
    <text evidence="5">Belongs to the thymidylate synthase family. Bacterial-type ThyA subfamily.</text>
</comment>
<sequence>MKQYLDLVQNIFDNGSWQDNRTGVRTLSLPGAMLRFDLQQGFPAVTTKKLAFKSAVGEMVGFLRACRSAADFRALGCKVWDQNANENAQWLANPYRLQEDDLGSVYGVQWRQWPAYKLIDPAQPQGPAQIQDALAKGYQQIGVLDAAAGEQAGVLMYKAVDQLRQCLDTIIKDPGNRRILFHGWNWAQLDEMALPPCHLLYQFLVDKSKGEISLCLYIRSNDVGLGTPFNLTEGAALLHLVGRLTGYKPRWFTYFIGDAHIYENHVDMLQEQLKREPFESPKLLLSDRIPDYAVTGRYEPEWLEKVEPSDFSLEGYQHHAHITAPMAV</sequence>
<feature type="active site" description="Nucleophile" evidence="5">
    <location>
        <position position="197"/>
    </location>
</feature>
<comment type="pathway">
    <text evidence="5">Pyrimidine metabolism; dTTP biosynthesis.</text>
</comment>
<dbReference type="HAMAP" id="MF_00008">
    <property type="entry name" value="Thymidy_synth_bact"/>
    <property type="match status" value="1"/>
</dbReference>
<feature type="binding site" description="in other chain" evidence="5">
    <location>
        <position position="230"/>
    </location>
    <ligand>
        <name>dUMP</name>
        <dbReference type="ChEBI" id="CHEBI:246422"/>
        <note>ligand shared between dimeric partners</note>
    </ligand>
</feature>
<comment type="subunit">
    <text evidence="5">Homodimer.</text>
</comment>
<dbReference type="EC" id="2.1.1.45" evidence="1 5"/>